<comment type="caution">
    <text evidence="2">The sequence shown here is derived from an EMBL/GenBank/DDBJ whole genome shotgun (WGS) entry which is preliminary data.</text>
</comment>
<dbReference type="InterPro" id="IPR007138">
    <property type="entry name" value="ABM_dom"/>
</dbReference>
<reference evidence="2 3" key="1">
    <citation type="submission" date="2019-03" db="EMBL/GenBank/DDBJ databases">
        <title>Genomic Encyclopedia of Type Strains, Phase III (KMG-III): the genomes of soil and plant-associated and newly described type strains.</title>
        <authorList>
            <person name="Whitman W."/>
        </authorList>
    </citation>
    <scope>NUCLEOTIDE SEQUENCE [LARGE SCALE GENOMIC DNA]</scope>
    <source>
        <strain evidence="2 3">VKM Ac-2573</strain>
    </source>
</reference>
<evidence type="ECO:0000259" key="1">
    <source>
        <dbReference type="Pfam" id="PF03992"/>
    </source>
</evidence>
<dbReference type="SUPFAM" id="SSF54909">
    <property type="entry name" value="Dimeric alpha+beta barrel"/>
    <property type="match status" value="1"/>
</dbReference>
<dbReference type="Proteomes" id="UP000295146">
    <property type="component" value="Unassembled WGS sequence"/>
</dbReference>
<dbReference type="GO" id="GO:0004497">
    <property type="term" value="F:monooxygenase activity"/>
    <property type="evidence" value="ECO:0007669"/>
    <property type="project" value="UniProtKB-KW"/>
</dbReference>
<dbReference type="RefSeq" id="WP_134108887.1">
    <property type="nucleotide sequence ID" value="NZ_SODP01000003.1"/>
</dbReference>
<keyword evidence="3" id="KW-1185">Reference proteome</keyword>
<sequence>MYARSTTINARPESIDAGITQLRDEVMPMILELDGCIGLSMLVDRESGRCIATSAWQSEEAMRATDEELRPVRDRLADQMGSGSPKVEEWEIAVLHRDHRSAEGACVRATWMKVDPANLERAIDVYKMAALPRLEDLAGFCSASLLIDRASGRCVSSVSYDSLEAMDNNREAAASMRSATTKDAGAEVVDVGEFELALAHLRVPELT</sequence>
<name>A0A4R8BYL6_9ACTN</name>
<evidence type="ECO:0000313" key="3">
    <source>
        <dbReference type="Proteomes" id="UP000295146"/>
    </source>
</evidence>
<protein>
    <submittedName>
        <fullName evidence="2">Antibiotic biosynthesis monooxygenase</fullName>
    </submittedName>
</protein>
<gene>
    <name evidence="2" type="ORF">EV653_6758</name>
</gene>
<dbReference type="OrthoDB" id="5182530at2"/>
<accession>A0A4R8BYL6</accession>
<evidence type="ECO:0000313" key="2">
    <source>
        <dbReference type="EMBL" id="TDW66726.1"/>
    </source>
</evidence>
<feature type="domain" description="ABM" evidence="1">
    <location>
        <begin position="1"/>
        <end position="64"/>
    </location>
</feature>
<keyword evidence="2" id="KW-0503">Monooxygenase</keyword>
<organism evidence="2 3">
    <name type="scientific">Kribbella pratensis</name>
    <dbReference type="NCBI Taxonomy" id="2512112"/>
    <lineage>
        <taxon>Bacteria</taxon>
        <taxon>Bacillati</taxon>
        <taxon>Actinomycetota</taxon>
        <taxon>Actinomycetes</taxon>
        <taxon>Propionibacteriales</taxon>
        <taxon>Kribbellaceae</taxon>
        <taxon>Kribbella</taxon>
    </lineage>
</organism>
<keyword evidence="2" id="KW-0560">Oxidoreductase</keyword>
<proteinExistence type="predicted"/>
<dbReference type="Pfam" id="PF03992">
    <property type="entry name" value="ABM"/>
    <property type="match status" value="1"/>
</dbReference>
<dbReference type="EMBL" id="SODP01000003">
    <property type="protein sequence ID" value="TDW66726.1"/>
    <property type="molecule type" value="Genomic_DNA"/>
</dbReference>
<dbReference type="AlphaFoldDB" id="A0A4R8BYL6"/>
<dbReference type="InterPro" id="IPR011008">
    <property type="entry name" value="Dimeric_a/b-barrel"/>
</dbReference>